<dbReference type="Proteomes" id="UP000034457">
    <property type="component" value="Unassembled WGS sequence"/>
</dbReference>
<dbReference type="GO" id="GO:0016787">
    <property type="term" value="F:hydrolase activity"/>
    <property type="evidence" value="ECO:0007669"/>
    <property type="project" value="UniProtKB-KW"/>
</dbReference>
<dbReference type="EMBL" id="LBQC01000006">
    <property type="protein sequence ID" value="KKP73194.1"/>
    <property type="molecule type" value="Genomic_DNA"/>
</dbReference>
<accession>A0A0G0BV17</accession>
<dbReference type="AlphaFoldDB" id="A0A0G0BV17"/>
<dbReference type="InterPro" id="IPR036866">
    <property type="entry name" value="RibonucZ/Hydroxyglut_hydro"/>
</dbReference>
<proteinExistence type="predicted"/>
<dbReference type="InterPro" id="IPR001279">
    <property type="entry name" value="Metallo-B-lactamas"/>
</dbReference>
<dbReference type="Gene3D" id="3.60.15.10">
    <property type="entry name" value="Ribonuclease Z/Hydroxyacylglutathione hydrolase-like"/>
    <property type="match status" value="1"/>
</dbReference>
<gene>
    <name evidence="2" type="ORF">UR68_C0006G0011</name>
</gene>
<dbReference type="InterPro" id="IPR035681">
    <property type="entry name" value="ComA-like_MBL"/>
</dbReference>
<organism evidence="2 3">
    <name type="scientific">Candidatus Roizmanbacteria bacterium GW2011_GWA2_35_19</name>
    <dbReference type="NCBI Taxonomy" id="1618478"/>
    <lineage>
        <taxon>Bacteria</taxon>
        <taxon>Candidatus Roizmaniibacteriota</taxon>
    </lineage>
</organism>
<dbReference type="PANTHER" id="PTHR30619:SF1">
    <property type="entry name" value="RECOMBINATION PROTEIN 2"/>
    <property type="match status" value="1"/>
</dbReference>
<evidence type="ECO:0000313" key="2">
    <source>
        <dbReference type="EMBL" id="KKP73194.1"/>
    </source>
</evidence>
<name>A0A0G0BV17_9BACT</name>
<evidence type="ECO:0000313" key="3">
    <source>
        <dbReference type="Proteomes" id="UP000034457"/>
    </source>
</evidence>
<dbReference type="PANTHER" id="PTHR30619">
    <property type="entry name" value="DNA INTERNALIZATION/COMPETENCE PROTEIN COMEC/REC2"/>
    <property type="match status" value="1"/>
</dbReference>
<protein>
    <submittedName>
        <fullName evidence="2">Come-like protein, metallo beta-lactamase superfamily hydrolase</fullName>
    </submittedName>
</protein>
<dbReference type="CDD" id="cd07731">
    <property type="entry name" value="ComA-like_MBL-fold"/>
    <property type="match status" value="1"/>
</dbReference>
<dbReference type="Pfam" id="PF00753">
    <property type="entry name" value="Lactamase_B"/>
    <property type="match status" value="1"/>
</dbReference>
<dbReference type="InterPro" id="IPR052159">
    <property type="entry name" value="Competence_DNA_uptake"/>
</dbReference>
<feature type="domain" description="Metallo-beta-lactamase" evidence="1">
    <location>
        <begin position="41"/>
        <end position="234"/>
    </location>
</feature>
<dbReference type="SUPFAM" id="SSF56281">
    <property type="entry name" value="Metallo-hydrolase/oxidoreductase"/>
    <property type="match status" value="1"/>
</dbReference>
<sequence length="273" mass="30959">MEESPVTARSILLATLLSLFVLMTIHLRSSSNINKVVFCNVGQGDASYVRLNHVDILIDAGPDSKVVNCLGKYMPAFDKKIELVIISHPQKDHYGGLSSVVKYYKINRIIINELDGKKKLPLELKNIIIKNNIYSISAYYKDLINISNGRIVFYWPVRLFTSADPNDLSMVFSLELNGFRLLYTGDITSKILSRLSRLSIEKFNVIKIPHHGSKYSLNKKFLRLADPDYAVISVSKNNSYGHPTHEVLDYLKAQNIKIKRTDLDGDIVFKLPN</sequence>
<keyword evidence="2" id="KW-0378">Hydrolase</keyword>
<comment type="caution">
    <text evidence="2">The sequence shown here is derived from an EMBL/GenBank/DDBJ whole genome shotgun (WGS) entry which is preliminary data.</text>
</comment>
<reference evidence="2 3" key="1">
    <citation type="journal article" date="2015" name="Nature">
        <title>rRNA introns, odd ribosomes, and small enigmatic genomes across a large radiation of phyla.</title>
        <authorList>
            <person name="Brown C.T."/>
            <person name="Hug L.A."/>
            <person name="Thomas B.C."/>
            <person name="Sharon I."/>
            <person name="Castelle C.J."/>
            <person name="Singh A."/>
            <person name="Wilkins M.J."/>
            <person name="Williams K.H."/>
            <person name="Banfield J.F."/>
        </authorList>
    </citation>
    <scope>NUCLEOTIDE SEQUENCE [LARGE SCALE GENOMIC DNA]</scope>
</reference>
<dbReference type="STRING" id="1618478.UR68_C0006G0011"/>
<evidence type="ECO:0000259" key="1">
    <source>
        <dbReference type="Pfam" id="PF00753"/>
    </source>
</evidence>